<protein>
    <recommendedName>
        <fullName evidence="8">Chorion peroxidase</fullName>
    </recommendedName>
</protein>
<dbReference type="OrthoDB" id="823504at2759"/>
<accession>A0A4Y2P7W9</accession>
<dbReference type="GO" id="GO:0006979">
    <property type="term" value="P:response to oxidative stress"/>
    <property type="evidence" value="ECO:0007669"/>
    <property type="project" value="InterPro"/>
</dbReference>
<reference evidence="6 7" key="1">
    <citation type="journal article" date="2019" name="Sci. Rep.">
        <title>Orb-weaving spider Araneus ventricosus genome elucidates the spidroin gene catalogue.</title>
        <authorList>
            <person name="Kono N."/>
            <person name="Nakamura H."/>
            <person name="Ohtoshi R."/>
            <person name="Moran D.A.P."/>
            <person name="Shinohara A."/>
            <person name="Yoshida Y."/>
            <person name="Fujiwara M."/>
            <person name="Mori M."/>
            <person name="Tomita M."/>
            <person name="Arakawa K."/>
        </authorList>
    </citation>
    <scope>NUCLEOTIDE SEQUENCE [LARGE SCALE GENOMIC DNA]</scope>
</reference>
<evidence type="ECO:0000256" key="1">
    <source>
        <dbReference type="ARBA" id="ARBA00004613"/>
    </source>
</evidence>
<keyword evidence="7" id="KW-1185">Reference proteome</keyword>
<name>A0A4Y2P7W9_ARAVE</name>
<dbReference type="InterPro" id="IPR019791">
    <property type="entry name" value="Haem_peroxidase_animal"/>
</dbReference>
<comment type="caution">
    <text evidence="6">The sequence shown here is derived from an EMBL/GenBank/DDBJ whole genome shotgun (WGS) entry which is preliminary data.</text>
</comment>
<proteinExistence type="predicted"/>
<comment type="subcellular location">
    <subcellularLocation>
        <location evidence="1">Secreted</location>
    </subcellularLocation>
</comment>
<evidence type="ECO:0000313" key="6">
    <source>
        <dbReference type="EMBL" id="GBN46116.1"/>
    </source>
</evidence>
<keyword evidence="5" id="KW-0812">Transmembrane</keyword>
<keyword evidence="3" id="KW-0575">Peroxidase</keyword>
<dbReference type="EMBL" id="BGPR01010430">
    <property type="protein sequence ID" value="GBN46116.1"/>
    <property type="molecule type" value="Genomic_DNA"/>
</dbReference>
<dbReference type="InterPro" id="IPR037120">
    <property type="entry name" value="Haem_peroxidase_sf_animal"/>
</dbReference>
<dbReference type="Pfam" id="PF03098">
    <property type="entry name" value="An_peroxidase"/>
    <property type="match status" value="1"/>
</dbReference>
<organism evidence="6 7">
    <name type="scientific">Araneus ventricosus</name>
    <name type="common">Orbweaver spider</name>
    <name type="synonym">Epeira ventricosa</name>
    <dbReference type="NCBI Taxonomy" id="182803"/>
    <lineage>
        <taxon>Eukaryota</taxon>
        <taxon>Metazoa</taxon>
        <taxon>Ecdysozoa</taxon>
        <taxon>Arthropoda</taxon>
        <taxon>Chelicerata</taxon>
        <taxon>Arachnida</taxon>
        <taxon>Araneae</taxon>
        <taxon>Araneomorphae</taxon>
        <taxon>Entelegynae</taxon>
        <taxon>Araneoidea</taxon>
        <taxon>Araneidae</taxon>
        <taxon>Araneus</taxon>
    </lineage>
</organism>
<dbReference type="GO" id="GO:0004601">
    <property type="term" value="F:peroxidase activity"/>
    <property type="evidence" value="ECO:0007669"/>
    <property type="project" value="UniProtKB-KW"/>
</dbReference>
<dbReference type="PANTHER" id="PTHR11475:SF4">
    <property type="entry name" value="CHORION PEROXIDASE"/>
    <property type="match status" value="1"/>
</dbReference>
<dbReference type="Proteomes" id="UP000499080">
    <property type="component" value="Unassembled WGS sequence"/>
</dbReference>
<dbReference type="GO" id="GO:0020037">
    <property type="term" value="F:heme binding"/>
    <property type="evidence" value="ECO:0007669"/>
    <property type="project" value="InterPro"/>
</dbReference>
<gene>
    <name evidence="6" type="ORF">AVEN_78449_1</name>
</gene>
<evidence type="ECO:0000256" key="2">
    <source>
        <dbReference type="ARBA" id="ARBA00022525"/>
    </source>
</evidence>
<evidence type="ECO:0008006" key="8">
    <source>
        <dbReference type="Google" id="ProtNLM"/>
    </source>
</evidence>
<evidence type="ECO:0000313" key="7">
    <source>
        <dbReference type="Proteomes" id="UP000499080"/>
    </source>
</evidence>
<keyword evidence="5" id="KW-0472">Membrane</keyword>
<dbReference type="Gene3D" id="1.10.640.10">
    <property type="entry name" value="Haem peroxidase domain superfamily, animal type"/>
    <property type="match status" value="1"/>
</dbReference>
<sequence>MNVQNWIFLFVIVISYIAVVAGSGQCDRSFKGKQSVEVDSDSDSDSDASESSIEDCSNKIYEIVQPSKFNDQIAEDPTACQDDKMLQCDPDSLFRTINGSCNNLKHPTWGMSTDCFLRFQPAFYTGYDGFRESTAGGPLPEPRDLTQKIFKNDERPSRNLTFMFTIYGQMVAHDLSRIQFLPVAHREQKNMVTGMLDSSTVYGPTEEKAATMRKYDGTGWRNTSFRREIFMA</sequence>
<dbReference type="PROSITE" id="PS50292">
    <property type="entry name" value="PEROXIDASE_3"/>
    <property type="match status" value="1"/>
</dbReference>
<dbReference type="AlphaFoldDB" id="A0A4Y2P7W9"/>
<keyword evidence="5" id="KW-1133">Transmembrane helix</keyword>
<evidence type="ECO:0000256" key="5">
    <source>
        <dbReference type="SAM" id="Phobius"/>
    </source>
</evidence>
<keyword evidence="2" id="KW-0964">Secreted</keyword>
<dbReference type="GO" id="GO:0005576">
    <property type="term" value="C:extracellular region"/>
    <property type="evidence" value="ECO:0007669"/>
    <property type="project" value="UniProtKB-SubCell"/>
</dbReference>
<keyword evidence="3" id="KW-0560">Oxidoreductase</keyword>
<evidence type="ECO:0000256" key="3">
    <source>
        <dbReference type="ARBA" id="ARBA00022559"/>
    </source>
</evidence>
<dbReference type="InterPro" id="IPR010255">
    <property type="entry name" value="Haem_peroxidase_sf"/>
</dbReference>
<dbReference type="PANTHER" id="PTHR11475">
    <property type="entry name" value="OXIDASE/PEROXIDASE"/>
    <property type="match status" value="1"/>
</dbReference>
<keyword evidence="4" id="KW-0325">Glycoprotein</keyword>
<feature type="transmembrane region" description="Helical" evidence="5">
    <location>
        <begin position="6"/>
        <end position="24"/>
    </location>
</feature>
<evidence type="ECO:0000256" key="4">
    <source>
        <dbReference type="ARBA" id="ARBA00023180"/>
    </source>
</evidence>
<dbReference type="SUPFAM" id="SSF48113">
    <property type="entry name" value="Heme-dependent peroxidases"/>
    <property type="match status" value="1"/>
</dbReference>